<dbReference type="InterPro" id="IPR002524">
    <property type="entry name" value="Cation_efflux"/>
</dbReference>
<evidence type="ECO:0000313" key="12">
    <source>
        <dbReference type="EMBL" id="OQP80862.1"/>
    </source>
</evidence>
<reference evidence="12 13" key="2">
    <citation type="journal article" date="2017" name="Plant Pathol.">
        <title>Pathogenicity and virulence gene content of Xanthomonas strains infecting Araceae, formerly known as Xanthomonas axonopodis pv. dieffenbachiae.</title>
        <authorList>
            <person name="Constantin E.C."/>
            <person name="Haegeman A."/>
            <person name="Van Vaerenbergh J."/>
            <person name="Baeyen S."/>
            <person name="Van Malderghem C."/>
            <person name="Maes M."/>
            <person name="Cottyn B."/>
        </authorList>
    </citation>
    <scope>NUCLEOTIDE SEQUENCE [LARGE SCALE GENOMIC DNA]</scope>
    <source>
        <strain evidence="12 13">LMG 25940</strain>
    </source>
</reference>
<feature type="domain" description="Cation efflux protein transmembrane" evidence="10">
    <location>
        <begin position="19"/>
        <end position="209"/>
    </location>
</feature>
<evidence type="ECO:0000256" key="2">
    <source>
        <dbReference type="ARBA" id="ARBA00008873"/>
    </source>
</evidence>
<evidence type="ECO:0000256" key="8">
    <source>
        <dbReference type="ARBA" id="ARBA00023136"/>
    </source>
</evidence>
<dbReference type="Proteomes" id="UP000050546">
    <property type="component" value="Unassembled WGS sequence"/>
</dbReference>
<evidence type="ECO:0000256" key="6">
    <source>
        <dbReference type="ARBA" id="ARBA00022989"/>
    </source>
</evidence>
<reference evidence="12 13" key="1">
    <citation type="journal article" date="2016" name="Plant Pathol.">
        <title>Genetic characterization of strains named as Xanthomonas axonopodis pv. dieffenbachiae leads to a taxonomic revision of the X. axonopodis species complex.</title>
        <authorList>
            <person name="Constantin E.C."/>
            <person name="Cleenwerck I."/>
            <person name="Maes M."/>
            <person name="Baeyen S."/>
            <person name="Van Malderghem C."/>
            <person name="De Vos P."/>
            <person name="Cottyn B."/>
        </authorList>
    </citation>
    <scope>NUCLEOTIDE SEQUENCE [LARGE SCALE GENOMIC DNA]</scope>
    <source>
        <strain evidence="12 13">LMG 25940</strain>
    </source>
</reference>
<dbReference type="InterPro" id="IPR027469">
    <property type="entry name" value="Cation_efflux_TMD_sf"/>
</dbReference>
<dbReference type="AlphaFoldDB" id="A0A1V9HE23"/>
<dbReference type="NCBIfam" id="TIGR01297">
    <property type="entry name" value="CDF"/>
    <property type="match status" value="1"/>
</dbReference>
<evidence type="ECO:0000256" key="4">
    <source>
        <dbReference type="ARBA" id="ARBA00022692"/>
    </source>
</evidence>
<comment type="subcellular location">
    <subcellularLocation>
        <location evidence="1">Membrane</location>
        <topology evidence="1">Multi-pass membrane protein</topology>
    </subcellularLocation>
</comment>
<dbReference type="GeneID" id="93993521"/>
<dbReference type="EMBL" id="JPYI02000032">
    <property type="protein sequence ID" value="OQP80862.1"/>
    <property type="molecule type" value="Genomic_DNA"/>
</dbReference>
<dbReference type="Gene3D" id="1.20.1510.10">
    <property type="entry name" value="Cation efflux protein transmembrane domain"/>
    <property type="match status" value="1"/>
</dbReference>
<evidence type="ECO:0000256" key="3">
    <source>
        <dbReference type="ARBA" id="ARBA00022448"/>
    </source>
</evidence>
<feature type="domain" description="Cation efflux protein cytoplasmic" evidence="11">
    <location>
        <begin position="217"/>
        <end position="288"/>
    </location>
</feature>
<keyword evidence="7" id="KW-0406">Ion transport</keyword>
<dbReference type="InterPro" id="IPR036837">
    <property type="entry name" value="Cation_efflux_CTD_sf"/>
</dbReference>
<name>A0A1V9HE23_9XANT</name>
<sequence length="302" mass="32600">MSGNHDHVGSDVRFERPLWWALALTTTLLVAEVIGGLMTNSLALLSDAAHMLTDAIALGVSLIAVRISKRPADARRSYGYGRMESLGALVNGSLLFVVAGYILWEAIGRFTQPPEVASTGMLIVAVVGLVVNVIAMRLLKAGSGDSLNLKGAYLEVWSDMLGSVGVIVGAVVIKWTGWTVLDSIVAVLIGLWVLPRTWVLLRSALHVLMQGVPQNLDMGVLKRTMLEHPQVMDVHDLHAWSLASRQAIVTAHLLVAPNPVDLDQVRREVASAVYAKADVHELTLQAERVPCSEEDQGHGPVH</sequence>
<dbReference type="SUPFAM" id="SSF160240">
    <property type="entry name" value="Cation efflux protein cytoplasmic domain-like"/>
    <property type="match status" value="1"/>
</dbReference>
<dbReference type="GO" id="GO:0005886">
    <property type="term" value="C:plasma membrane"/>
    <property type="evidence" value="ECO:0007669"/>
    <property type="project" value="TreeGrafter"/>
</dbReference>
<feature type="transmembrane region" description="Helical" evidence="9">
    <location>
        <begin position="183"/>
        <end position="201"/>
    </location>
</feature>
<keyword evidence="3" id="KW-0813">Transport</keyword>
<dbReference type="SUPFAM" id="SSF161111">
    <property type="entry name" value="Cation efflux protein transmembrane domain-like"/>
    <property type="match status" value="1"/>
</dbReference>
<protein>
    <submittedName>
        <fullName evidence="12">Cation diffusion facilitator family transporter</fullName>
    </submittedName>
</protein>
<comment type="similarity">
    <text evidence="2">Belongs to the cation diffusion facilitator (CDF) transporter (TC 2.A.4) family. SLC30A subfamily.</text>
</comment>
<dbReference type="InterPro" id="IPR050681">
    <property type="entry name" value="CDF/SLC30A"/>
</dbReference>
<dbReference type="InterPro" id="IPR027470">
    <property type="entry name" value="Cation_efflux_CTD"/>
</dbReference>
<accession>A0A1V9HE23</accession>
<evidence type="ECO:0000256" key="1">
    <source>
        <dbReference type="ARBA" id="ARBA00004141"/>
    </source>
</evidence>
<comment type="caution">
    <text evidence="12">The sequence shown here is derived from an EMBL/GenBank/DDBJ whole genome shotgun (WGS) entry which is preliminary data.</text>
</comment>
<evidence type="ECO:0000256" key="9">
    <source>
        <dbReference type="SAM" id="Phobius"/>
    </source>
</evidence>
<dbReference type="PANTHER" id="PTHR11562">
    <property type="entry name" value="CATION EFFLUX PROTEIN/ ZINC TRANSPORTER"/>
    <property type="match status" value="1"/>
</dbReference>
<evidence type="ECO:0000259" key="10">
    <source>
        <dbReference type="Pfam" id="PF01545"/>
    </source>
</evidence>
<keyword evidence="8 9" id="KW-0472">Membrane</keyword>
<keyword evidence="6 9" id="KW-1133">Transmembrane helix</keyword>
<gene>
    <name evidence="12" type="ORF">IM53_006460</name>
</gene>
<organism evidence="12 13">
    <name type="scientific">Xanthomonas phaseoli pv. dieffenbachiae</name>
    <dbReference type="NCBI Taxonomy" id="92828"/>
    <lineage>
        <taxon>Bacteria</taxon>
        <taxon>Pseudomonadati</taxon>
        <taxon>Pseudomonadota</taxon>
        <taxon>Gammaproteobacteria</taxon>
        <taxon>Lysobacterales</taxon>
        <taxon>Lysobacteraceae</taxon>
        <taxon>Xanthomonas</taxon>
    </lineage>
</organism>
<feature type="transmembrane region" description="Helical" evidence="9">
    <location>
        <begin position="18"/>
        <end position="38"/>
    </location>
</feature>
<dbReference type="InterPro" id="IPR058533">
    <property type="entry name" value="Cation_efflux_TM"/>
</dbReference>
<keyword evidence="4 9" id="KW-0812">Transmembrane</keyword>
<evidence type="ECO:0000313" key="13">
    <source>
        <dbReference type="Proteomes" id="UP000050546"/>
    </source>
</evidence>
<evidence type="ECO:0000256" key="7">
    <source>
        <dbReference type="ARBA" id="ARBA00023065"/>
    </source>
</evidence>
<dbReference type="Pfam" id="PF01545">
    <property type="entry name" value="Cation_efflux"/>
    <property type="match status" value="1"/>
</dbReference>
<feature type="transmembrane region" description="Helical" evidence="9">
    <location>
        <begin position="156"/>
        <end position="177"/>
    </location>
</feature>
<keyword evidence="5" id="KW-0862">Zinc</keyword>
<feature type="transmembrane region" description="Helical" evidence="9">
    <location>
        <begin position="44"/>
        <end position="65"/>
    </location>
</feature>
<proteinExistence type="inferred from homology"/>
<dbReference type="PANTHER" id="PTHR11562:SF17">
    <property type="entry name" value="RE54080P-RELATED"/>
    <property type="match status" value="1"/>
</dbReference>
<keyword evidence="5" id="KW-0864">Zinc transport</keyword>
<feature type="transmembrane region" description="Helical" evidence="9">
    <location>
        <begin position="86"/>
        <end position="104"/>
    </location>
</feature>
<evidence type="ECO:0000256" key="5">
    <source>
        <dbReference type="ARBA" id="ARBA00022906"/>
    </source>
</evidence>
<dbReference type="GO" id="GO:0005385">
    <property type="term" value="F:zinc ion transmembrane transporter activity"/>
    <property type="evidence" value="ECO:0007669"/>
    <property type="project" value="TreeGrafter"/>
</dbReference>
<dbReference type="STRING" id="1437877.GCA_001564415_00025"/>
<feature type="transmembrane region" description="Helical" evidence="9">
    <location>
        <begin position="116"/>
        <end position="135"/>
    </location>
</feature>
<evidence type="ECO:0000259" key="11">
    <source>
        <dbReference type="Pfam" id="PF16916"/>
    </source>
</evidence>
<dbReference type="RefSeq" id="WP_057678844.1">
    <property type="nucleotide sequence ID" value="NZ_CP041380.1"/>
</dbReference>
<dbReference type="Pfam" id="PF16916">
    <property type="entry name" value="ZT_dimer"/>
    <property type="match status" value="1"/>
</dbReference>